<gene>
    <name evidence="1" type="ORF">SDC9_76876</name>
</gene>
<accession>A0A644YQQ1</accession>
<evidence type="ECO:0000313" key="1">
    <source>
        <dbReference type="EMBL" id="MPM30328.1"/>
    </source>
</evidence>
<comment type="caution">
    <text evidence="1">The sequence shown here is derived from an EMBL/GenBank/DDBJ whole genome shotgun (WGS) entry which is preliminary data.</text>
</comment>
<proteinExistence type="predicted"/>
<name>A0A644YQQ1_9ZZZZ</name>
<dbReference type="AlphaFoldDB" id="A0A644YQQ1"/>
<reference evidence="1" key="1">
    <citation type="submission" date="2019-08" db="EMBL/GenBank/DDBJ databases">
        <authorList>
            <person name="Kucharzyk K."/>
            <person name="Murdoch R.W."/>
            <person name="Higgins S."/>
            <person name="Loffler F."/>
        </authorList>
    </citation>
    <scope>NUCLEOTIDE SEQUENCE</scope>
</reference>
<dbReference type="EMBL" id="VSSQ01005757">
    <property type="protein sequence ID" value="MPM30328.1"/>
    <property type="molecule type" value="Genomic_DNA"/>
</dbReference>
<sequence length="101" mass="11320">MIMNKGGNASIRPFNRGSAFFIYFNTFLEGKIYGAIICKGNDIKASSYAFIGWGNRNRNLFEFGVFDPNDGFDRNHHRVSDRSIFGDVGHDVLGRIVGPRA</sequence>
<protein>
    <submittedName>
        <fullName evidence="1">Uncharacterized protein</fullName>
    </submittedName>
</protein>
<organism evidence="1">
    <name type="scientific">bioreactor metagenome</name>
    <dbReference type="NCBI Taxonomy" id="1076179"/>
    <lineage>
        <taxon>unclassified sequences</taxon>
        <taxon>metagenomes</taxon>
        <taxon>ecological metagenomes</taxon>
    </lineage>
</organism>